<dbReference type="AlphaFoldDB" id="A0A9D0ZIH9"/>
<feature type="domain" description="STAS" evidence="3">
    <location>
        <begin position="1"/>
        <end position="94"/>
    </location>
</feature>
<sequence length="115" mass="12697">MNVQLSCSKGELTALLRGEIDHHTAREIRKAIDSDIERLHPSLLNLDFSNVQFMDSSAIGLIMGRFRLMQLTGGYVKVINVPPHLKRLIELSGVGALGVLEYKGKGKAKGKEVQK</sequence>
<gene>
    <name evidence="4" type="ORF">IAD32_07725</name>
</gene>
<dbReference type="NCBIfam" id="TIGR00377">
    <property type="entry name" value="ant_ant_sig"/>
    <property type="match status" value="1"/>
</dbReference>
<dbReference type="GO" id="GO:0043856">
    <property type="term" value="F:anti-sigma factor antagonist activity"/>
    <property type="evidence" value="ECO:0007669"/>
    <property type="project" value="InterPro"/>
</dbReference>
<evidence type="ECO:0000313" key="4">
    <source>
        <dbReference type="EMBL" id="HIQ81150.1"/>
    </source>
</evidence>
<evidence type="ECO:0000256" key="2">
    <source>
        <dbReference type="RuleBase" id="RU003749"/>
    </source>
</evidence>
<evidence type="ECO:0000256" key="1">
    <source>
        <dbReference type="ARBA" id="ARBA00009013"/>
    </source>
</evidence>
<dbReference type="InterPro" id="IPR036513">
    <property type="entry name" value="STAS_dom_sf"/>
</dbReference>
<dbReference type="Pfam" id="PF01740">
    <property type="entry name" value="STAS"/>
    <property type="match status" value="1"/>
</dbReference>
<dbReference type="Proteomes" id="UP000886787">
    <property type="component" value="Unassembled WGS sequence"/>
</dbReference>
<dbReference type="InterPro" id="IPR002645">
    <property type="entry name" value="STAS_dom"/>
</dbReference>
<organism evidence="4 5">
    <name type="scientific">Candidatus Scatavimonas merdigallinarum</name>
    <dbReference type="NCBI Taxonomy" id="2840914"/>
    <lineage>
        <taxon>Bacteria</taxon>
        <taxon>Bacillati</taxon>
        <taxon>Bacillota</taxon>
        <taxon>Clostridia</taxon>
        <taxon>Eubacteriales</taxon>
        <taxon>Oscillospiraceae</taxon>
        <taxon>Oscillospiraceae incertae sedis</taxon>
        <taxon>Candidatus Scatavimonas</taxon>
    </lineage>
</organism>
<evidence type="ECO:0000313" key="5">
    <source>
        <dbReference type="Proteomes" id="UP000886787"/>
    </source>
</evidence>
<reference evidence="4" key="2">
    <citation type="journal article" date="2021" name="PeerJ">
        <title>Extensive microbial diversity within the chicken gut microbiome revealed by metagenomics and culture.</title>
        <authorList>
            <person name="Gilroy R."/>
            <person name="Ravi A."/>
            <person name="Getino M."/>
            <person name="Pursley I."/>
            <person name="Horton D.L."/>
            <person name="Alikhan N.F."/>
            <person name="Baker D."/>
            <person name="Gharbi K."/>
            <person name="Hall N."/>
            <person name="Watson M."/>
            <person name="Adriaenssens E.M."/>
            <person name="Foster-Nyarko E."/>
            <person name="Jarju S."/>
            <person name="Secka A."/>
            <person name="Antonio M."/>
            <person name="Oren A."/>
            <person name="Chaudhuri R.R."/>
            <person name="La Ragione R."/>
            <person name="Hildebrand F."/>
            <person name="Pallen M.J."/>
        </authorList>
    </citation>
    <scope>NUCLEOTIDE SEQUENCE</scope>
    <source>
        <strain evidence="4">ChiSjej1B19-3389</strain>
    </source>
</reference>
<dbReference type="SUPFAM" id="SSF52091">
    <property type="entry name" value="SpoIIaa-like"/>
    <property type="match status" value="1"/>
</dbReference>
<protein>
    <recommendedName>
        <fullName evidence="2">Anti-sigma factor antagonist</fullName>
    </recommendedName>
</protein>
<comment type="caution">
    <text evidence="4">The sequence shown here is derived from an EMBL/GenBank/DDBJ whole genome shotgun (WGS) entry which is preliminary data.</text>
</comment>
<dbReference type="Gene3D" id="3.30.750.24">
    <property type="entry name" value="STAS domain"/>
    <property type="match status" value="1"/>
</dbReference>
<proteinExistence type="inferred from homology"/>
<dbReference type="PANTHER" id="PTHR33495">
    <property type="entry name" value="ANTI-SIGMA FACTOR ANTAGONIST TM_1081-RELATED-RELATED"/>
    <property type="match status" value="1"/>
</dbReference>
<comment type="similarity">
    <text evidence="1 2">Belongs to the anti-sigma-factor antagonist family.</text>
</comment>
<accession>A0A9D0ZIH9</accession>
<reference evidence="4" key="1">
    <citation type="submission" date="2020-10" db="EMBL/GenBank/DDBJ databases">
        <authorList>
            <person name="Gilroy R."/>
        </authorList>
    </citation>
    <scope>NUCLEOTIDE SEQUENCE</scope>
    <source>
        <strain evidence="4">ChiSjej1B19-3389</strain>
    </source>
</reference>
<dbReference type="PROSITE" id="PS50801">
    <property type="entry name" value="STAS"/>
    <property type="match status" value="1"/>
</dbReference>
<dbReference type="CDD" id="cd07043">
    <property type="entry name" value="STAS_anti-anti-sigma_factors"/>
    <property type="match status" value="1"/>
</dbReference>
<dbReference type="EMBL" id="DVFW01000042">
    <property type="protein sequence ID" value="HIQ81150.1"/>
    <property type="molecule type" value="Genomic_DNA"/>
</dbReference>
<evidence type="ECO:0000259" key="3">
    <source>
        <dbReference type="PROSITE" id="PS50801"/>
    </source>
</evidence>
<name>A0A9D0ZIH9_9FIRM</name>
<dbReference type="InterPro" id="IPR003658">
    <property type="entry name" value="Anti-sigma_ant"/>
</dbReference>
<dbReference type="PANTHER" id="PTHR33495:SF2">
    <property type="entry name" value="ANTI-SIGMA FACTOR ANTAGONIST TM_1081-RELATED"/>
    <property type="match status" value="1"/>
</dbReference>